<feature type="compositionally biased region" description="Basic and acidic residues" evidence="1">
    <location>
        <begin position="449"/>
        <end position="465"/>
    </location>
</feature>
<dbReference type="EMBL" id="CAJGYM010000007">
    <property type="protein sequence ID" value="CAD6187834.1"/>
    <property type="molecule type" value="Genomic_DNA"/>
</dbReference>
<evidence type="ECO:0000259" key="2">
    <source>
        <dbReference type="PROSITE" id="PS50108"/>
    </source>
</evidence>
<dbReference type="AlphaFoldDB" id="A0A8S1GXU5"/>
<comment type="caution">
    <text evidence="3">The sequence shown here is derived from an EMBL/GenBank/DDBJ whole genome shotgun (WGS) entry which is preliminary data.</text>
</comment>
<dbReference type="OrthoDB" id="10687953at2759"/>
<evidence type="ECO:0000256" key="1">
    <source>
        <dbReference type="SAM" id="MobiDB-lite"/>
    </source>
</evidence>
<evidence type="ECO:0000313" key="4">
    <source>
        <dbReference type="Proteomes" id="UP000835052"/>
    </source>
</evidence>
<protein>
    <recommendedName>
        <fullName evidence="2">CRIB domain-containing protein</fullName>
    </recommendedName>
</protein>
<evidence type="ECO:0000313" key="3">
    <source>
        <dbReference type="EMBL" id="CAD6187834.1"/>
    </source>
</evidence>
<organism evidence="3 4">
    <name type="scientific">Caenorhabditis auriculariae</name>
    <dbReference type="NCBI Taxonomy" id="2777116"/>
    <lineage>
        <taxon>Eukaryota</taxon>
        <taxon>Metazoa</taxon>
        <taxon>Ecdysozoa</taxon>
        <taxon>Nematoda</taxon>
        <taxon>Chromadorea</taxon>
        <taxon>Rhabditida</taxon>
        <taxon>Rhabditina</taxon>
        <taxon>Rhabditomorpha</taxon>
        <taxon>Rhabditoidea</taxon>
        <taxon>Rhabditidae</taxon>
        <taxon>Peloderinae</taxon>
        <taxon>Caenorhabditis</taxon>
    </lineage>
</organism>
<dbReference type="Proteomes" id="UP000835052">
    <property type="component" value="Unassembled WGS sequence"/>
</dbReference>
<feature type="compositionally biased region" description="Basic and acidic residues" evidence="1">
    <location>
        <begin position="135"/>
        <end position="145"/>
    </location>
</feature>
<feature type="compositionally biased region" description="Basic and acidic residues" evidence="1">
    <location>
        <begin position="327"/>
        <end position="336"/>
    </location>
</feature>
<feature type="region of interest" description="Disordered" evidence="1">
    <location>
        <begin position="327"/>
        <end position="465"/>
    </location>
</feature>
<feature type="compositionally biased region" description="Basic residues" evidence="1">
    <location>
        <begin position="147"/>
        <end position="158"/>
    </location>
</feature>
<name>A0A8S1GXU5_9PELO</name>
<feature type="compositionally biased region" description="Basic and acidic residues" evidence="1">
    <location>
        <begin position="420"/>
        <end position="431"/>
    </location>
</feature>
<feature type="domain" description="CRIB" evidence="2">
    <location>
        <begin position="36"/>
        <end position="49"/>
    </location>
</feature>
<proteinExistence type="predicted"/>
<sequence length="465" mass="51582">MFILIVKYKKRMSQGELPIAPPRRGRGDRKIKKEQISAPYDFRHIAHISLDDGQNIVGISPVPLRADQSDNLYERPTSSQNGTITSSTTKKTEMNQLDVLIPVVTPSDANVERSYENRPSQHSYENIGVKVAQLEPKEPLQEQKGGRNVKRPSPKKHAAPPPPPQESKPRNSVGHENISSTPVFFRSTSNLDSAEAVVAPKISTPTRIDAPRASSFVVERPDALGTMRLGLDDPFPVQSTFSSPLFLSTTETPILATASPDLNYMLPSPRSVSAQGVEILDDLDIWLDSMSDHDRDRISQICLEETGFARPKDKKFIRELISRFDSEKATSPEETKPIAPRKKTLNVESKHAETPPAEEAPVYQNQKPKEKLSGSCKVLQKQKELEKVSLTPVPRPRTSVGPLSPVSVGGSSPAGSKKTYHAEKPPTEIKRLSSLAELPTPCEEDSDLDEKNIQKETSEEFVYRF</sequence>
<feature type="compositionally biased region" description="Polar residues" evidence="1">
    <location>
        <begin position="76"/>
        <end position="89"/>
    </location>
</feature>
<accession>A0A8S1GXU5</accession>
<keyword evidence="4" id="KW-1185">Reference proteome</keyword>
<dbReference type="Gene3D" id="3.90.810.10">
    <property type="entry name" value="CRIB domain"/>
    <property type="match status" value="1"/>
</dbReference>
<feature type="compositionally biased region" description="Low complexity" evidence="1">
    <location>
        <begin position="399"/>
        <end position="416"/>
    </location>
</feature>
<dbReference type="InterPro" id="IPR000095">
    <property type="entry name" value="CRIB_dom"/>
</dbReference>
<dbReference type="PROSITE" id="PS50108">
    <property type="entry name" value="CRIB"/>
    <property type="match status" value="1"/>
</dbReference>
<dbReference type="InterPro" id="IPR036936">
    <property type="entry name" value="CRIB_dom_sf"/>
</dbReference>
<feature type="region of interest" description="Disordered" evidence="1">
    <location>
        <begin position="131"/>
        <end position="178"/>
    </location>
</feature>
<feature type="region of interest" description="Disordered" evidence="1">
    <location>
        <begin position="71"/>
        <end position="93"/>
    </location>
</feature>
<gene>
    <name evidence="3" type="ORF">CAUJ_LOCUS3753</name>
</gene>
<reference evidence="3" key="1">
    <citation type="submission" date="2020-10" db="EMBL/GenBank/DDBJ databases">
        <authorList>
            <person name="Kikuchi T."/>
        </authorList>
    </citation>
    <scope>NUCLEOTIDE SEQUENCE</scope>
    <source>
        <strain evidence="3">NKZ352</strain>
    </source>
</reference>